<evidence type="ECO:0000313" key="4">
    <source>
        <dbReference type="EMBL" id="MBJ6725945.1"/>
    </source>
</evidence>
<evidence type="ECO:0000313" key="5">
    <source>
        <dbReference type="Proteomes" id="UP000636888"/>
    </source>
</evidence>
<dbReference type="EMBL" id="JAEMHM010000011">
    <property type="protein sequence ID" value="MBJ6725945.1"/>
    <property type="molecule type" value="Genomic_DNA"/>
</dbReference>
<gene>
    <name evidence="4" type="ORF">JFN93_14605</name>
</gene>
<comment type="caution">
    <text evidence="4">The sequence shown here is derived from an EMBL/GenBank/DDBJ whole genome shotgun (WGS) entry which is preliminary data.</text>
</comment>
<dbReference type="RefSeq" id="WP_199384835.1">
    <property type="nucleotide sequence ID" value="NZ_JAEMHM010000011.1"/>
</dbReference>
<evidence type="ECO:0000259" key="3">
    <source>
        <dbReference type="Pfam" id="PF02709"/>
    </source>
</evidence>
<sequence>MRGNLSVGVIVSTYNSPAYLARVLEGYRLQSRYPDELIVADDGSGPETAQVVEEFAARAPFPVRHVWHEDNGFRLAEIRNRAIARAESDYLIFTDGDCVPHPCFVADHARAFRPGSFVTGKRMLVGKDLSPTFLWKGFAGALASCLTGGLSGGHHLVRLPWYNPGKKGIRGLRGCNIAVARADLLEINGFNEQIVGWGREDSELVGRLFALGRSRRETPFSAIVFHLWHPENSRASLEENDRLLKESLESGSYRCPCGIVKE</sequence>
<evidence type="ECO:0000256" key="1">
    <source>
        <dbReference type="ARBA" id="ARBA00022679"/>
    </source>
</evidence>
<proteinExistence type="predicted"/>
<keyword evidence="5" id="KW-1185">Reference proteome</keyword>
<dbReference type="Gene3D" id="3.90.550.10">
    <property type="entry name" value="Spore Coat Polysaccharide Biosynthesis Protein SpsA, Chain A"/>
    <property type="match status" value="1"/>
</dbReference>
<name>A0A8J7JML0_9BACT</name>
<dbReference type="PANTHER" id="PTHR43685:SF3">
    <property type="entry name" value="SLR2126 PROTEIN"/>
    <property type="match status" value="1"/>
</dbReference>
<dbReference type="PANTHER" id="PTHR43685">
    <property type="entry name" value="GLYCOSYLTRANSFERASE"/>
    <property type="match status" value="1"/>
</dbReference>
<dbReference type="CDD" id="cd06420">
    <property type="entry name" value="GT2_Chondriotin_Pol_N"/>
    <property type="match status" value="1"/>
</dbReference>
<dbReference type="InterPro" id="IPR029044">
    <property type="entry name" value="Nucleotide-diphossugar_trans"/>
</dbReference>
<dbReference type="Pfam" id="PF02709">
    <property type="entry name" value="Glyco_transf_7C"/>
    <property type="match status" value="1"/>
</dbReference>
<dbReference type="Proteomes" id="UP000636888">
    <property type="component" value="Unassembled WGS sequence"/>
</dbReference>
<dbReference type="SUPFAM" id="SSF53448">
    <property type="entry name" value="Nucleotide-diphospho-sugar transferases"/>
    <property type="match status" value="1"/>
</dbReference>
<dbReference type="InterPro" id="IPR001173">
    <property type="entry name" value="Glyco_trans_2-like"/>
</dbReference>
<dbReference type="Pfam" id="PF00535">
    <property type="entry name" value="Glycos_transf_2"/>
    <property type="match status" value="1"/>
</dbReference>
<feature type="domain" description="Galactosyltransferase C-terminal" evidence="3">
    <location>
        <begin position="168"/>
        <end position="214"/>
    </location>
</feature>
<dbReference type="InterPro" id="IPR027791">
    <property type="entry name" value="Galactosyl_T_C"/>
</dbReference>
<protein>
    <submittedName>
        <fullName evidence="4">Glycosyltransferase family 2 protein</fullName>
    </submittedName>
</protein>
<keyword evidence="1" id="KW-0808">Transferase</keyword>
<organism evidence="4 5">
    <name type="scientific">Geomesophilobacter sediminis</name>
    <dbReference type="NCBI Taxonomy" id="2798584"/>
    <lineage>
        <taxon>Bacteria</taxon>
        <taxon>Pseudomonadati</taxon>
        <taxon>Thermodesulfobacteriota</taxon>
        <taxon>Desulfuromonadia</taxon>
        <taxon>Geobacterales</taxon>
        <taxon>Geobacteraceae</taxon>
        <taxon>Geomesophilobacter</taxon>
    </lineage>
</organism>
<accession>A0A8J7JML0</accession>
<dbReference type="AlphaFoldDB" id="A0A8J7JML0"/>
<feature type="domain" description="Glycosyltransferase 2-like" evidence="2">
    <location>
        <begin position="9"/>
        <end position="128"/>
    </location>
</feature>
<dbReference type="GO" id="GO:0016740">
    <property type="term" value="F:transferase activity"/>
    <property type="evidence" value="ECO:0007669"/>
    <property type="project" value="UniProtKB-KW"/>
</dbReference>
<dbReference type="InterPro" id="IPR050834">
    <property type="entry name" value="Glycosyltransf_2"/>
</dbReference>
<reference evidence="4" key="1">
    <citation type="submission" date="2020-12" db="EMBL/GenBank/DDBJ databases">
        <title>Geomonas sp. Red875, isolated from river sediment.</title>
        <authorList>
            <person name="Xu Z."/>
            <person name="Zhang Z."/>
            <person name="Masuda Y."/>
            <person name="Itoh H."/>
            <person name="Senoo K."/>
        </authorList>
    </citation>
    <scope>NUCLEOTIDE SEQUENCE</scope>
    <source>
        <strain evidence="4">Red875</strain>
    </source>
</reference>
<evidence type="ECO:0000259" key="2">
    <source>
        <dbReference type="Pfam" id="PF00535"/>
    </source>
</evidence>